<dbReference type="Proteomes" id="UP001642540">
    <property type="component" value="Unassembled WGS sequence"/>
</dbReference>
<feature type="chain" id="PRO_5045398082" evidence="1">
    <location>
        <begin position="31"/>
        <end position="254"/>
    </location>
</feature>
<dbReference type="EMBL" id="CAXLJM020000053">
    <property type="protein sequence ID" value="CAL8117017.1"/>
    <property type="molecule type" value="Genomic_DNA"/>
</dbReference>
<evidence type="ECO:0000313" key="2">
    <source>
        <dbReference type="EMBL" id="CAL8117017.1"/>
    </source>
</evidence>
<proteinExistence type="predicted"/>
<evidence type="ECO:0000256" key="1">
    <source>
        <dbReference type="SAM" id="SignalP"/>
    </source>
</evidence>
<feature type="signal peptide" evidence="1">
    <location>
        <begin position="1"/>
        <end position="30"/>
    </location>
</feature>
<protein>
    <submittedName>
        <fullName evidence="2">Uncharacterized protein</fullName>
    </submittedName>
</protein>
<name>A0ABP1R1N3_9HEXA</name>
<organism evidence="2 3">
    <name type="scientific">Orchesella dallaii</name>
    <dbReference type="NCBI Taxonomy" id="48710"/>
    <lineage>
        <taxon>Eukaryota</taxon>
        <taxon>Metazoa</taxon>
        <taxon>Ecdysozoa</taxon>
        <taxon>Arthropoda</taxon>
        <taxon>Hexapoda</taxon>
        <taxon>Collembola</taxon>
        <taxon>Entomobryomorpha</taxon>
        <taxon>Entomobryoidea</taxon>
        <taxon>Orchesellidae</taxon>
        <taxon>Orchesellinae</taxon>
        <taxon>Orchesella</taxon>
    </lineage>
</organism>
<keyword evidence="1" id="KW-0732">Signal</keyword>
<gene>
    <name evidence="2" type="ORF">ODALV1_LOCUS17493</name>
</gene>
<accession>A0ABP1R1N3</accession>
<reference evidence="2 3" key="1">
    <citation type="submission" date="2024-08" db="EMBL/GenBank/DDBJ databases">
        <authorList>
            <person name="Cucini C."/>
            <person name="Frati F."/>
        </authorList>
    </citation>
    <scope>NUCLEOTIDE SEQUENCE [LARGE SCALE GENOMIC DNA]</scope>
</reference>
<sequence>MFKFTETVNLPIYFCIINVLFFELLVVAQAADDVADSEESENKIYKRDLSYYQNYQPHVAYGSYPTTSSVYPSYAPAPTYVALPQPYNYPTSYCAPEERSTQPPECDILDQPLGGTSTSKNCTCTYTNSPPGCTLRMCTTADTCIIPCTRFSCICNGPTASPNYCVKVLPYPTRAVVPYTPTPAAGSSWDWATVNGVTHAHTHLNGVNTLQSQAFLVEANRLAEEQQTLKALALANPQASSLQTLGLIQSIASL</sequence>
<evidence type="ECO:0000313" key="3">
    <source>
        <dbReference type="Proteomes" id="UP001642540"/>
    </source>
</evidence>
<keyword evidence="3" id="KW-1185">Reference proteome</keyword>
<comment type="caution">
    <text evidence="2">The sequence shown here is derived from an EMBL/GenBank/DDBJ whole genome shotgun (WGS) entry which is preliminary data.</text>
</comment>